<dbReference type="Proteomes" id="UP000183315">
    <property type="component" value="Unassembled WGS sequence"/>
</dbReference>
<evidence type="ECO:0008006" key="4">
    <source>
        <dbReference type="Google" id="ProtNLM"/>
    </source>
</evidence>
<evidence type="ECO:0000256" key="1">
    <source>
        <dbReference type="SAM" id="Phobius"/>
    </source>
</evidence>
<keyword evidence="1" id="KW-0812">Transmembrane</keyword>
<gene>
    <name evidence="2" type="ORF">SAMN05421637_1752</name>
</gene>
<feature type="transmembrane region" description="Helical" evidence="1">
    <location>
        <begin position="152"/>
        <end position="173"/>
    </location>
</feature>
<feature type="transmembrane region" description="Helical" evidence="1">
    <location>
        <begin position="123"/>
        <end position="145"/>
    </location>
</feature>
<evidence type="ECO:0000313" key="2">
    <source>
        <dbReference type="EMBL" id="SEJ40871.1"/>
    </source>
</evidence>
<evidence type="ECO:0000313" key="3">
    <source>
        <dbReference type="Proteomes" id="UP000183315"/>
    </source>
</evidence>
<dbReference type="STRING" id="1043493.SAMN05421637_1752"/>
<accession>A0A1H6YHX4</accession>
<dbReference type="AlphaFoldDB" id="A0A1H6YHX4"/>
<proteinExistence type="predicted"/>
<keyword evidence="1" id="KW-0472">Membrane</keyword>
<feature type="transmembrane region" description="Helical" evidence="1">
    <location>
        <begin position="209"/>
        <end position="227"/>
    </location>
</feature>
<protein>
    <recommendedName>
        <fullName evidence="4">O-antigen ligase</fullName>
    </recommendedName>
</protein>
<keyword evidence="3" id="KW-1185">Reference proteome</keyword>
<feature type="transmembrane region" description="Helical" evidence="1">
    <location>
        <begin position="275"/>
        <end position="299"/>
    </location>
</feature>
<name>A0A1H6YHX4_9MICO</name>
<feature type="transmembrane region" description="Helical" evidence="1">
    <location>
        <begin position="239"/>
        <end position="269"/>
    </location>
</feature>
<keyword evidence="1" id="KW-1133">Transmembrane helix</keyword>
<dbReference type="EMBL" id="FNZI01000003">
    <property type="protein sequence ID" value="SEJ40871.1"/>
    <property type="molecule type" value="Genomic_DNA"/>
</dbReference>
<reference evidence="3" key="1">
    <citation type="submission" date="2016-10" db="EMBL/GenBank/DDBJ databases">
        <authorList>
            <person name="Varghese N."/>
        </authorList>
    </citation>
    <scope>NUCLEOTIDE SEQUENCE [LARGE SCALE GENOMIC DNA]</scope>
    <source>
        <strain evidence="3">DSM 24868</strain>
    </source>
</reference>
<feature type="transmembrane region" description="Helical" evidence="1">
    <location>
        <begin position="371"/>
        <end position="393"/>
    </location>
</feature>
<feature type="transmembrane region" description="Helical" evidence="1">
    <location>
        <begin position="97"/>
        <end position="117"/>
    </location>
</feature>
<sequence>MRVPVATPQRQVPVAMPRARLITRAVSRETQEIATRMAARRVLAGYVALWVLEGAIRKWGPGALDQPFYVARDAALVGAMAAFYIQGLPRRRHLWWPVLWAATFFLAIHGTVAMLMGTVDTQVLVLGLRGYVSGLLLLVFTMTYADATALDAVTDTIAVLALILLPIVILQVLSEPSAWINRQTAGEDASFVNAGTAVRPSATFTAPAGFAPFIGLGLAMSVARVTFGTHRRLLHGCALGALTLMSAVSGSRAIAIVGVMLVVVLLYIAARRFTIRSLVSVLGMLGAITLGLVIANRVFADVLEAFSTRVDTASRSEDTGARIFSGIVGFITEPVQLLGSGAGAHSSVGVQRLGTAWAENDKLKYMAELGVVGYGLAILSLVGALWALVHIVIRAGSAPPTRLMALAVLAAALSLGGVTQQPSIQGGFAVTIAIIALTSGTLSPPDHGGTPAAKASKRPVTTRHAFARAHEAIT</sequence>
<organism evidence="2 3">
    <name type="scientific">Demequina mangrovi</name>
    <dbReference type="NCBI Taxonomy" id="1043493"/>
    <lineage>
        <taxon>Bacteria</taxon>
        <taxon>Bacillati</taxon>
        <taxon>Actinomycetota</taxon>
        <taxon>Actinomycetes</taxon>
        <taxon>Micrococcales</taxon>
        <taxon>Demequinaceae</taxon>
        <taxon>Demequina</taxon>
    </lineage>
</organism>